<reference evidence="10 11" key="1">
    <citation type="journal article" date="2011" name="Science">
        <title>The ecoresponsive genome of Daphnia pulex.</title>
        <authorList>
            <person name="Colbourne J.K."/>
            <person name="Pfrender M.E."/>
            <person name="Gilbert D."/>
            <person name="Thomas W.K."/>
            <person name="Tucker A."/>
            <person name="Oakley T.H."/>
            <person name="Tokishita S."/>
            <person name="Aerts A."/>
            <person name="Arnold G.J."/>
            <person name="Basu M.K."/>
            <person name="Bauer D.J."/>
            <person name="Caceres C.E."/>
            <person name="Carmel L."/>
            <person name="Casola C."/>
            <person name="Choi J.H."/>
            <person name="Detter J.C."/>
            <person name="Dong Q."/>
            <person name="Dusheyko S."/>
            <person name="Eads B.D."/>
            <person name="Frohlich T."/>
            <person name="Geiler-Samerotte K.A."/>
            <person name="Gerlach D."/>
            <person name="Hatcher P."/>
            <person name="Jogdeo S."/>
            <person name="Krijgsveld J."/>
            <person name="Kriventseva E.V."/>
            <person name="Kultz D."/>
            <person name="Laforsch C."/>
            <person name="Lindquist E."/>
            <person name="Lopez J."/>
            <person name="Manak J.R."/>
            <person name="Muller J."/>
            <person name="Pangilinan J."/>
            <person name="Patwardhan R.P."/>
            <person name="Pitluck S."/>
            <person name="Pritham E.J."/>
            <person name="Rechtsteiner A."/>
            <person name="Rho M."/>
            <person name="Rogozin I.B."/>
            <person name="Sakarya O."/>
            <person name="Salamov A."/>
            <person name="Schaack S."/>
            <person name="Shapiro H."/>
            <person name="Shiga Y."/>
            <person name="Skalitzky C."/>
            <person name="Smith Z."/>
            <person name="Souvorov A."/>
            <person name="Sung W."/>
            <person name="Tang Z."/>
            <person name="Tsuchiya D."/>
            <person name="Tu H."/>
            <person name="Vos H."/>
            <person name="Wang M."/>
            <person name="Wolf Y.I."/>
            <person name="Yamagata H."/>
            <person name="Yamada T."/>
            <person name="Ye Y."/>
            <person name="Shaw J.R."/>
            <person name="Andrews J."/>
            <person name="Crease T.J."/>
            <person name="Tang H."/>
            <person name="Lucas S.M."/>
            <person name="Robertson H.M."/>
            <person name="Bork P."/>
            <person name="Koonin E.V."/>
            <person name="Zdobnov E.M."/>
            <person name="Grigoriev I.V."/>
            <person name="Lynch M."/>
            <person name="Boore J.L."/>
        </authorList>
    </citation>
    <scope>NUCLEOTIDE SEQUENCE [LARGE SCALE GENOMIC DNA]</scope>
</reference>
<keyword evidence="6 8" id="KW-0456">Lyase</keyword>
<dbReference type="HOGENOM" id="CLU_039326_2_0_1"/>
<comment type="cofactor">
    <cofactor evidence="8">
        <name>Zn(2+)</name>
        <dbReference type="ChEBI" id="CHEBI:29105"/>
    </cofactor>
</comment>
<feature type="domain" description="Alpha-carbonic anhydrase" evidence="9">
    <location>
        <begin position="29"/>
        <end position="283"/>
    </location>
</feature>
<dbReference type="PROSITE" id="PS00162">
    <property type="entry name" value="ALPHA_CA_1"/>
    <property type="match status" value="1"/>
</dbReference>
<organism evidence="10 11">
    <name type="scientific">Daphnia pulex</name>
    <name type="common">Water flea</name>
    <dbReference type="NCBI Taxonomy" id="6669"/>
    <lineage>
        <taxon>Eukaryota</taxon>
        <taxon>Metazoa</taxon>
        <taxon>Ecdysozoa</taxon>
        <taxon>Arthropoda</taxon>
        <taxon>Crustacea</taxon>
        <taxon>Branchiopoda</taxon>
        <taxon>Diplostraca</taxon>
        <taxon>Cladocera</taxon>
        <taxon>Anomopoda</taxon>
        <taxon>Daphniidae</taxon>
        <taxon>Daphnia</taxon>
    </lineage>
</organism>
<dbReference type="OrthoDB" id="429145at2759"/>
<comment type="catalytic activity">
    <reaction evidence="7 8">
        <text>hydrogencarbonate + H(+) = CO2 + H2O</text>
        <dbReference type="Rhea" id="RHEA:10748"/>
        <dbReference type="ChEBI" id="CHEBI:15377"/>
        <dbReference type="ChEBI" id="CHEBI:15378"/>
        <dbReference type="ChEBI" id="CHEBI:16526"/>
        <dbReference type="ChEBI" id="CHEBI:17544"/>
        <dbReference type="EC" id="4.2.1.1"/>
    </reaction>
</comment>
<dbReference type="GO" id="GO:0008270">
    <property type="term" value="F:zinc ion binding"/>
    <property type="evidence" value="ECO:0007669"/>
    <property type="project" value="UniProtKB-UniRule"/>
</dbReference>
<name>E9FXM3_DAPPU</name>
<evidence type="ECO:0000259" key="9">
    <source>
        <dbReference type="PROSITE" id="PS51144"/>
    </source>
</evidence>
<dbReference type="KEGG" id="dpx:DAPPUDRAFT_442485"/>
<dbReference type="PANTHER" id="PTHR18952">
    <property type="entry name" value="CARBONIC ANHYDRASE"/>
    <property type="match status" value="1"/>
</dbReference>
<dbReference type="SMART" id="SM01057">
    <property type="entry name" value="Carb_anhydrase"/>
    <property type="match status" value="1"/>
</dbReference>
<evidence type="ECO:0000256" key="3">
    <source>
        <dbReference type="ARBA" id="ARBA00012925"/>
    </source>
</evidence>
<keyword evidence="11" id="KW-1185">Reference proteome</keyword>
<dbReference type="eggNOG" id="KOG0382">
    <property type="taxonomic scope" value="Eukaryota"/>
</dbReference>
<dbReference type="Gene3D" id="3.10.200.10">
    <property type="entry name" value="Alpha carbonic anhydrase"/>
    <property type="match status" value="1"/>
</dbReference>
<gene>
    <name evidence="10" type="primary">CAA7H</name>
    <name evidence="10" type="ORF">DAPPUDRAFT_442485</name>
</gene>
<dbReference type="Pfam" id="PF00194">
    <property type="entry name" value="Carb_anhydrase"/>
    <property type="match status" value="1"/>
</dbReference>
<evidence type="ECO:0000256" key="2">
    <source>
        <dbReference type="ARBA" id="ARBA00010718"/>
    </source>
</evidence>
<dbReference type="GO" id="GO:0004089">
    <property type="term" value="F:carbonate dehydratase activity"/>
    <property type="evidence" value="ECO:0000318"/>
    <property type="project" value="GO_Central"/>
</dbReference>
<sequence length="313" mass="36115">MSLDSRKFLKLLMCFAAVNAMHNKERLPIRFDEKNSKLWREHESFCGGEHQSPINIDSSKAVIKSYPKFCFHNYDLVFPERLENNGHTVELKIEKQGLYAELPFITGGGLADRYNFVQLHFHWGETIFGSEHTIDRKAFAGELHIVHYNTKYGSFIDAIPHEDGLAVLGILIELTDRDNIAFRHLEQFENIIDPSVNSDVLHFSVPLVNLLPHNTESFFRYNGSLTSGNCNEDVIWTVFDTPIAISERQLAKFRLLHDENGKPLNENVRTTQHLHDRVVSYRPKPKLLRPLFLLPNIFTSFPNNWSIIDITSL</sequence>
<evidence type="ECO:0000256" key="8">
    <source>
        <dbReference type="RuleBase" id="RU367011"/>
    </source>
</evidence>
<dbReference type="FunCoup" id="E9FXM3">
    <property type="interactions" value="67"/>
</dbReference>
<dbReference type="InterPro" id="IPR036398">
    <property type="entry name" value="CA_dom_sf"/>
</dbReference>
<dbReference type="InterPro" id="IPR001148">
    <property type="entry name" value="CA_dom"/>
</dbReference>
<keyword evidence="4 8" id="KW-0479">Metal-binding</keyword>
<evidence type="ECO:0000313" key="10">
    <source>
        <dbReference type="EMBL" id="EFX88113.1"/>
    </source>
</evidence>
<accession>E9FXM3</accession>
<dbReference type="GO" id="GO:0005886">
    <property type="term" value="C:plasma membrane"/>
    <property type="evidence" value="ECO:0000318"/>
    <property type="project" value="GO_Central"/>
</dbReference>
<evidence type="ECO:0000256" key="1">
    <source>
        <dbReference type="ARBA" id="ARBA00002904"/>
    </source>
</evidence>
<dbReference type="PANTHER" id="PTHR18952:SF265">
    <property type="entry name" value="CARBONIC ANHYDRASE"/>
    <property type="match status" value="1"/>
</dbReference>
<dbReference type="Proteomes" id="UP000000305">
    <property type="component" value="Unassembled WGS sequence"/>
</dbReference>
<dbReference type="AlphaFoldDB" id="E9FXM3"/>
<dbReference type="InterPro" id="IPR018338">
    <property type="entry name" value="Carbonic_anhydrase_a-class_CS"/>
</dbReference>
<keyword evidence="5 8" id="KW-0862">Zinc</keyword>
<evidence type="ECO:0000256" key="4">
    <source>
        <dbReference type="ARBA" id="ARBA00022723"/>
    </source>
</evidence>
<evidence type="ECO:0000256" key="6">
    <source>
        <dbReference type="ARBA" id="ARBA00023239"/>
    </source>
</evidence>
<dbReference type="PROSITE" id="PS51144">
    <property type="entry name" value="ALPHA_CA_2"/>
    <property type="match status" value="1"/>
</dbReference>
<dbReference type="EMBL" id="GL732526">
    <property type="protein sequence ID" value="EFX88113.1"/>
    <property type="molecule type" value="Genomic_DNA"/>
</dbReference>
<protein>
    <recommendedName>
        <fullName evidence="3 8">Carbonic anhydrase</fullName>
        <ecNumber evidence="3 8">4.2.1.1</ecNumber>
    </recommendedName>
</protein>
<evidence type="ECO:0000256" key="7">
    <source>
        <dbReference type="ARBA" id="ARBA00048348"/>
    </source>
</evidence>
<dbReference type="InParanoid" id="E9FXM3"/>
<dbReference type="STRING" id="6669.E9FXM3"/>
<evidence type="ECO:0000313" key="11">
    <source>
        <dbReference type="Proteomes" id="UP000000305"/>
    </source>
</evidence>
<proteinExistence type="inferred from homology"/>
<dbReference type="InterPro" id="IPR023561">
    <property type="entry name" value="Carbonic_anhydrase_a-class"/>
</dbReference>
<dbReference type="SUPFAM" id="SSF51069">
    <property type="entry name" value="Carbonic anhydrase"/>
    <property type="match status" value="1"/>
</dbReference>
<evidence type="ECO:0000256" key="5">
    <source>
        <dbReference type="ARBA" id="ARBA00022833"/>
    </source>
</evidence>
<dbReference type="EC" id="4.2.1.1" evidence="3 8"/>
<dbReference type="CDD" id="cd00326">
    <property type="entry name" value="alpha_CA"/>
    <property type="match status" value="1"/>
</dbReference>
<comment type="similarity">
    <text evidence="2 8">Belongs to the alpha-carbonic anhydrase family.</text>
</comment>
<comment type="function">
    <text evidence="1 8">Reversible hydration of carbon dioxide.</text>
</comment>